<dbReference type="SUPFAM" id="SSF55729">
    <property type="entry name" value="Acyl-CoA N-acyltransferases (Nat)"/>
    <property type="match status" value="1"/>
</dbReference>
<dbReference type="Pfam" id="PF13302">
    <property type="entry name" value="Acetyltransf_3"/>
    <property type="match status" value="1"/>
</dbReference>
<dbReference type="RefSeq" id="WP_241350032.1">
    <property type="nucleotide sequence ID" value="NZ_JAKZGP010000091.1"/>
</dbReference>
<dbReference type="Gene3D" id="3.40.630.30">
    <property type="match status" value="1"/>
</dbReference>
<dbReference type="CDD" id="cd04301">
    <property type="entry name" value="NAT_SF"/>
    <property type="match status" value="1"/>
</dbReference>
<evidence type="ECO:0000259" key="1">
    <source>
        <dbReference type="PROSITE" id="PS51186"/>
    </source>
</evidence>
<sequence>MKILGKNNVALVRWNEGHFHHLYPIANNPNIAKNLRDAFPQPYTIHDARFWIEYNVKFNPPQNFAIEYNDALVGSIGGEICKDELRTNMEIGFWIAESHWGKGIASEALILYTEYLLDRFPNIKRIYSQVFDYNVASMKVFEKAGFEPEAILKDAYIKDDKIGDIFQYVIIRAEVDKATTSED</sequence>
<evidence type="ECO:0000313" key="2">
    <source>
        <dbReference type="EMBL" id="MCH7411601.1"/>
    </source>
</evidence>
<keyword evidence="3" id="KW-1185">Reference proteome</keyword>
<protein>
    <submittedName>
        <fullName evidence="2">GNAT family N-acetyltransferase</fullName>
    </submittedName>
</protein>
<organism evidence="2 3">
    <name type="scientific">Belliella filtrata</name>
    <dbReference type="NCBI Taxonomy" id="2923435"/>
    <lineage>
        <taxon>Bacteria</taxon>
        <taxon>Pseudomonadati</taxon>
        <taxon>Bacteroidota</taxon>
        <taxon>Cytophagia</taxon>
        <taxon>Cytophagales</taxon>
        <taxon>Cyclobacteriaceae</taxon>
        <taxon>Belliella</taxon>
    </lineage>
</organism>
<dbReference type="PANTHER" id="PTHR43328:SF1">
    <property type="entry name" value="N-ACETYLTRANSFERASE DOMAIN-CONTAINING PROTEIN"/>
    <property type="match status" value="1"/>
</dbReference>
<name>A0ABS9V5B9_9BACT</name>
<dbReference type="Proteomes" id="UP001165489">
    <property type="component" value="Unassembled WGS sequence"/>
</dbReference>
<dbReference type="InterPro" id="IPR016181">
    <property type="entry name" value="Acyl_CoA_acyltransferase"/>
</dbReference>
<dbReference type="InterPro" id="IPR000182">
    <property type="entry name" value="GNAT_dom"/>
</dbReference>
<dbReference type="EMBL" id="JAKZGP010000091">
    <property type="protein sequence ID" value="MCH7411601.1"/>
    <property type="molecule type" value="Genomic_DNA"/>
</dbReference>
<dbReference type="PROSITE" id="PS51186">
    <property type="entry name" value="GNAT"/>
    <property type="match status" value="1"/>
</dbReference>
<reference evidence="2" key="1">
    <citation type="submission" date="2022-03" db="EMBL/GenBank/DDBJ databases">
        <title>De novo assembled genomes of Belliella spp. (Cyclobacteriaceae) strains.</title>
        <authorList>
            <person name="Szabo A."/>
            <person name="Korponai K."/>
            <person name="Felfoldi T."/>
        </authorList>
    </citation>
    <scope>NUCLEOTIDE SEQUENCE</scope>
    <source>
        <strain evidence="2">DSM 111904</strain>
    </source>
</reference>
<evidence type="ECO:0000313" key="3">
    <source>
        <dbReference type="Proteomes" id="UP001165489"/>
    </source>
</evidence>
<gene>
    <name evidence="2" type="ORF">MM239_19600</name>
</gene>
<feature type="domain" description="N-acetyltransferase" evidence="1">
    <location>
        <begin position="17"/>
        <end position="174"/>
    </location>
</feature>
<comment type="caution">
    <text evidence="2">The sequence shown here is derived from an EMBL/GenBank/DDBJ whole genome shotgun (WGS) entry which is preliminary data.</text>
</comment>
<dbReference type="PANTHER" id="PTHR43328">
    <property type="entry name" value="ACETYLTRANSFERASE-RELATED"/>
    <property type="match status" value="1"/>
</dbReference>
<proteinExistence type="predicted"/>
<accession>A0ABS9V5B9</accession>